<evidence type="ECO:0000313" key="6">
    <source>
        <dbReference type="EMBL" id="NTC29714.1"/>
    </source>
</evidence>
<dbReference type="InterPro" id="IPR011006">
    <property type="entry name" value="CheY-like_superfamily"/>
</dbReference>
<dbReference type="GO" id="GO:0000160">
    <property type="term" value="P:phosphorelay signal transduction system"/>
    <property type="evidence" value="ECO:0007669"/>
    <property type="project" value="InterPro"/>
</dbReference>
<gene>
    <name evidence="6" type="ORF">G6M46_16390</name>
</gene>
<dbReference type="PANTHER" id="PTHR44591:SF3">
    <property type="entry name" value="RESPONSE REGULATORY DOMAIN-CONTAINING PROTEIN"/>
    <property type="match status" value="1"/>
</dbReference>
<evidence type="ECO:0000256" key="2">
    <source>
        <dbReference type="ARBA" id="ARBA00023015"/>
    </source>
</evidence>
<reference evidence="6" key="1">
    <citation type="journal article" date="2020" name="Science">
        <title>Unexpected conservation and global transmission of agrobacterial virulence plasmids.</title>
        <authorList>
            <person name="Weisberg A.J."/>
            <person name="Davis E.W. 2nd"/>
            <person name="Tabima J."/>
            <person name="Belcher M.S."/>
            <person name="Miller M."/>
            <person name="Kuo C.H."/>
            <person name="Loper J.E."/>
            <person name="Grunwald N.J."/>
            <person name="Putnam M.L."/>
            <person name="Chang J.H."/>
        </authorList>
    </citation>
    <scope>NUCLEOTIDE SEQUENCE</scope>
    <source>
        <strain evidence="6">17-1853-1a</strain>
    </source>
</reference>
<comment type="caution">
    <text evidence="6">The sequence shown here is derived from an EMBL/GenBank/DDBJ whole genome shotgun (WGS) entry which is preliminary data.</text>
</comment>
<dbReference type="Proteomes" id="UP000702952">
    <property type="component" value="Unassembled WGS sequence"/>
</dbReference>
<evidence type="ECO:0000256" key="1">
    <source>
        <dbReference type="ARBA" id="ARBA00022553"/>
    </source>
</evidence>
<proteinExistence type="predicted"/>
<sequence>MMKTILIVDDSKTIRQMLRNALKNEPYTIVEASNGREGLTIVQTSTPDAVVSDIHMPDVDGITFISSVRSDPRLKALPILVLTTEDESLFKERARAAGATAWLQKPFKDKTLQQALKRLFG</sequence>
<dbReference type="AlphaFoldDB" id="A0AA44F6Z1"/>
<dbReference type="RefSeq" id="WP_174018884.1">
    <property type="nucleotide sequence ID" value="NZ_JAAMAW010000021.1"/>
</dbReference>
<name>A0AA44F6Z1_AGRTU</name>
<dbReference type="InterPro" id="IPR001789">
    <property type="entry name" value="Sig_transdc_resp-reg_receiver"/>
</dbReference>
<dbReference type="InterPro" id="IPR050595">
    <property type="entry name" value="Bact_response_regulator"/>
</dbReference>
<evidence type="ECO:0000256" key="3">
    <source>
        <dbReference type="ARBA" id="ARBA00023163"/>
    </source>
</evidence>
<keyword evidence="1 4" id="KW-0597">Phosphoprotein</keyword>
<feature type="modified residue" description="4-aspartylphosphate" evidence="4">
    <location>
        <position position="53"/>
    </location>
</feature>
<dbReference type="Pfam" id="PF00072">
    <property type="entry name" value="Response_reg"/>
    <property type="match status" value="1"/>
</dbReference>
<dbReference type="SMART" id="SM00448">
    <property type="entry name" value="REC"/>
    <property type="match status" value="1"/>
</dbReference>
<dbReference type="Gene3D" id="3.40.50.2300">
    <property type="match status" value="1"/>
</dbReference>
<evidence type="ECO:0000256" key="4">
    <source>
        <dbReference type="PROSITE-ProRule" id="PRU00169"/>
    </source>
</evidence>
<protein>
    <submittedName>
        <fullName evidence="6">Response regulator</fullName>
    </submittedName>
</protein>
<dbReference type="EMBL" id="JAAMAY010000027">
    <property type="protein sequence ID" value="NTC29714.1"/>
    <property type="molecule type" value="Genomic_DNA"/>
</dbReference>
<evidence type="ECO:0000259" key="5">
    <source>
        <dbReference type="PROSITE" id="PS50110"/>
    </source>
</evidence>
<evidence type="ECO:0000313" key="7">
    <source>
        <dbReference type="Proteomes" id="UP000702952"/>
    </source>
</evidence>
<keyword evidence="3" id="KW-0804">Transcription</keyword>
<accession>A0AA44F6Z1</accession>
<feature type="domain" description="Response regulatory" evidence="5">
    <location>
        <begin position="4"/>
        <end position="120"/>
    </location>
</feature>
<keyword evidence="2" id="KW-0805">Transcription regulation</keyword>
<dbReference type="PROSITE" id="PS50110">
    <property type="entry name" value="RESPONSE_REGULATORY"/>
    <property type="match status" value="1"/>
</dbReference>
<dbReference type="SUPFAM" id="SSF52172">
    <property type="entry name" value="CheY-like"/>
    <property type="match status" value="1"/>
</dbReference>
<dbReference type="PANTHER" id="PTHR44591">
    <property type="entry name" value="STRESS RESPONSE REGULATOR PROTEIN 1"/>
    <property type="match status" value="1"/>
</dbReference>
<organism evidence="6 7">
    <name type="scientific">Agrobacterium tumefaciens</name>
    <dbReference type="NCBI Taxonomy" id="358"/>
    <lineage>
        <taxon>Bacteria</taxon>
        <taxon>Pseudomonadati</taxon>
        <taxon>Pseudomonadota</taxon>
        <taxon>Alphaproteobacteria</taxon>
        <taxon>Hyphomicrobiales</taxon>
        <taxon>Rhizobiaceae</taxon>
        <taxon>Rhizobium/Agrobacterium group</taxon>
        <taxon>Agrobacterium</taxon>
        <taxon>Agrobacterium tumefaciens complex</taxon>
    </lineage>
</organism>